<evidence type="ECO:0000256" key="5">
    <source>
        <dbReference type="SAM" id="Phobius"/>
    </source>
</evidence>
<feature type="transmembrane region" description="Helical" evidence="5">
    <location>
        <begin position="380"/>
        <end position="399"/>
    </location>
</feature>
<protein>
    <recommendedName>
        <fullName evidence="2">diguanylate cyclase</fullName>
        <ecNumber evidence="2">2.7.7.65</ecNumber>
    </recommendedName>
</protein>
<keyword evidence="5" id="KW-1133">Transmembrane helix</keyword>
<feature type="signal peptide" evidence="6">
    <location>
        <begin position="1"/>
        <end position="19"/>
    </location>
</feature>
<evidence type="ECO:0000259" key="7">
    <source>
        <dbReference type="PROSITE" id="PS50887"/>
    </source>
</evidence>
<proteinExistence type="predicted"/>
<comment type="catalytic activity">
    <reaction evidence="3">
        <text>2 GTP = 3',3'-c-di-GMP + 2 diphosphate</text>
        <dbReference type="Rhea" id="RHEA:24898"/>
        <dbReference type="ChEBI" id="CHEBI:33019"/>
        <dbReference type="ChEBI" id="CHEBI:37565"/>
        <dbReference type="ChEBI" id="CHEBI:58805"/>
        <dbReference type="EC" id="2.7.7.65"/>
    </reaction>
</comment>
<dbReference type="CDD" id="cd01949">
    <property type="entry name" value="GGDEF"/>
    <property type="match status" value="1"/>
</dbReference>
<dbReference type="AlphaFoldDB" id="A0A0F6RBQ8"/>
<keyword evidence="6" id="KW-0732">Signal</keyword>
<evidence type="ECO:0000256" key="2">
    <source>
        <dbReference type="ARBA" id="ARBA00012528"/>
    </source>
</evidence>
<dbReference type="SMART" id="SM00028">
    <property type="entry name" value="TPR"/>
    <property type="match status" value="4"/>
</dbReference>
<keyword evidence="9" id="KW-1185">Reference proteome</keyword>
<dbReference type="PROSITE" id="PS50005">
    <property type="entry name" value="TPR"/>
    <property type="match status" value="1"/>
</dbReference>
<dbReference type="Gene3D" id="3.30.70.270">
    <property type="match status" value="1"/>
</dbReference>
<dbReference type="InterPro" id="IPR029787">
    <property type="entry name" value="Nucleotide_cyclase"/>
</dbReference>
<evidence type="ECO:0000256" key="1">
    <source>
        <dbReference type="ARBA" id="ARBA00001946"/>
    </source>
</evidence>
<accession>A0A0F6RBQ8</accession>
<dbReference type="SUPFAM" id="SSF48452">
    <property type="entry name" value="TPR-like"/>
    <property type="match status" value="2"/>
</dbReference>
<organism evidence="8 9">
    <name type="scientific">Kangiella geojedonensis</name>
    <dbReference type="NCBI Taxonomy" id="914150"/>
    <lineage>
        <taxon>Bacteria</taxon>
        <taxon>Pseudomonadati</taxon>
        <taxon>Pseudomonadota</taxon>
        <taxon>Gammaproteobacteria</taxon>
        <taxon>Kangiellales</taxon>
        <taxon>Kangiellaceae</taxon>
        <taxon>Kangiella</taxon>
    </lineage>
</organism>
<dbReference type="PATRIC" id="fig|914150.5.peg.833"/>
<dbReference type="Gene3D" id="1.25.40.10">
    <property type="entry name" value="Tetratricopeptide repeat domain"/>
    <property type="match status" value="2"/>
</dbReference>
<dbReference type="InterPro" id="IPR011990">
    <property type="entry name" value="TPR-like_helical_dom_sf"/>
</dbReference>
<feature type="domain" description="GGDEF" evidence="7">
    <location>
        <begin position="442"/>
        <end position="572"/>
    </location>
</feature>
<gene>
    <name evidence="8" type="ORF">TQ33_0821</name>
</gene>
<evidence type="ECO:0000256" key="4">
    <source>
        <dbReference type="PROSITE-ProRule" id="PRU00339"/>
    </source>
</evidence>
<evidence type="ECO:0000313" key="8">
    <source>
        <dbReference type="EMBL" id="AKE51793.1"/>
    </source>
</evidence>
<feature type="chain" id="PRO_5002508910" description="diguanylate cyclase" evidence="6">
    <location>
        <begin position="20"/>
        <end position="572"/>
    </location>
</feature>
<dbReference type="EC" id="2.7.7.65" evidence="2"/>
<keyword evidence="4" id="KW-0802">TPR repeat</keyword>
<dbReference type="SUPFAM" id="SSF55073">
    <property type="entry name" value="Nucleotide cyclase"/>
    <property type="match status" value="1"/>
</dbReference>
<dbReference type="InterPro" id="IPR043128">
    <property type="entry name" value="Rev_trsase/Diguanyl_cyclase"/>
</dbReference>
<reference evidence="8 9" key="1">
    <citation type="submission" date="2015-02" db="EMBL/GenBank/DDBJ databases">
        <title>Complete genome sequence of Kangiella geojedonensis strain YCS-5T.</title>
        <authorList>
            <person name="Kim K.M."/>
        </authorList>
    </citation>
    <scope>NUCLEOTIDE SEQUENCE [LARGE SCALE GENOMIC DNA]</scope>
    <source>
        <strain evidence="8 9">YCS-5</strain>
    </source>
</reference>
<dbReference type="InterPro" id="IPR019734">
    <property type="entry name" value="TPR_rpt"/>
</dbReference>
<dbReference type="HOGENOM" id="CLU_022176_2_1_6"/>
<dbReference type="SMART" id="SM00267">
    <property type="entry name" value="GGDEF"/>
    <property type="match status" value="1"/>
</dbReference>
<feature type="repeat" description="TPR" evidence="4">
    <location>
        <begin position="98"/>
        <end position="131"/>
    </location>
</feature>
<keyword evidence="5" id="KW-0812">Transmembrane</keyword>
<dbReference type="STRING" id="914150.TQ33_0821"/>
<dbReference type="Proteomes" id="UP000034071">
    <property type="component" value="Chromosome"/>
</dbReference>
<dbReference type="NCBIfam" id="TIGR00254">
    <property type="entry name" value="GGDEF"/>
    <property type="match status" value="1"/>
</dbReference>
<name>A0A0F6RBQ8_9GAMM</name>
<dbReference type="InterPro" id="IPR000160">
    <property type="entry name" value="GGDEF_dom"/>
</dbReference>
<dbReference type="KEGG" id="kge:TQ33_0821"/>
<dbReference type="PROSITE" id="PS50887">
    <property type="entry name" value="GGDEF"/>
    <property type="match status" value="1"/>
</dbReference>
<dbReference type="GO" id="GO:0052621">
    <property type="term" value="F:diguanylate cyclase activity"/>
    <property type="evidence" value="ECO:0007669"/>
    <property type="project" value="UniProtKB-EC"/>
</dbReference>
<evidence type="ECO:0000256" key="3">
    <source>
        <dbReference type="ARBA" id="ARBA00034247"/>
    </source>
</evidence>
<dbReference type="InterPro" id="IPR050469">
    <property type="entry name" value="Diguanylate_Cyclase"/>
</dbReference>
<comment type="cofactor">
    <cofactor evidence="1">
        <name>Mg(2+)</name>
        <dbReference type="ChEBI" id="CHEBI:18420"/>
    </cofactor>
</comment>
<dbReference type="EMBL" id="CP010975">
    <property type="protein sequence ID" value="AKE51793.1"/>
    <property type="molecule type" value="Genomic_DNA"/>
</dbReference>
<dbReference type="PANTHER" id="PTHR45138:SF9">
    <property type="entry name" value="DIGUANYLATE CYCLASE DGCM-RELATED"/>
    <property type="match status" value="1"/>
</dbReference>
<dbReference type="PANTHER" id="PTHR45138">
    <property type="entry name" value="REGULATORY COMPONENTS OF SENSORY TRANSDUCTION SYSTEM"/>
    <property type="match status" value="1"/>
</dbReference>
<dbReference type="Pfam" id="PF13181">
    <property type="entry name" value="TPR_8"/>
    <property type="match status" value="1"/>
</dbReference>
<dbReference type="Pfam" id="PF00990">
    <property type="entry name" value="GGDEF"/>
    <property type="match status" value="1"/>
</dbReference>
<sequence>MKKLALILVLLLVFDLANADIEQDLKLLRESNTSDSSQAFRLIQDLQSRWDEFESDEQKARFYIQESYFHILKSESQKAKRPLRLLLQLADVSEDSRLAAYSLLSQIYMSLNEYQKAFNYLFDGLSITPKIKDQSLQFNSYYAAANVFVELEAFDEALEYVHKANEIAVAMSDNRNQCYAKALVANIFLSQDNSLNHEERLKEVINYCKGLNLLVIDAHLYKSLAKNYFNHGLLEKSELSYIRALKISANNGYLPDVLQIKLGLARVYLETGELEKAKVHIDEVLEETAIRESGVNRRDATELLAKYYEKNSNPVEANKALSQLVQIQDEMLADQANKNLAYQKVKYSHLDQNAQIQILDQKNKLLALTSQVEEQSKRNFQLLLVIVLIVLTGISLWFWRVKKQKERYQRLSQIDALTNTLNRRYALKLAHEIHQNSLINNSHYCVIIFDLDYFKTINDRFGHAMGDWVLKKVSDCVKGRMRSVDVFGRLGGEEFIVILPQCTSDDAKKFIERCAEAFKEIEHAKLPTNFQVTASFGVAAKQNGESLEELIIEADNAMYQAKRNGRNQTQVY</sequence>
<evidence type="ECO:0000313" key="9">
    <source>
        <dbReference type="Proteomes" id="UP000034071"/>
    </source>
</evidence>
<evidence type="ECO:0000256" key="6">
    <source>
        <dbReference type="SAM" id="SignalP"/>
    </source>
</evidence>
<keyword evidence="5" id="KW-0472">Membrane</keyword>
<dbReference type="FunFam" id="3.30.70.270:FF:000001">
    <property type="entry name" value="Diguanylate cyclase domain protein"/>
    <property type="match status" value="1"/>
</dbReference>